<dbReference type="RefSeq" id="WP_008882101.1">
    <property type="nucleotide sequence ID" value="NZ_LQYW01000164.1"/>
</dbReference>
<dbReference type="InterPro" id="IPR035965">
    <property type="entry name" value="PAS-like_dom_sf"/>
</dbReference>
<evidence type="ECO:0000259" key="2">
    <source>
        <dbReference type="PROSITE" id="PS50887"/>
    </source>
</evidence>
<evidence type="ECO:0000313" key="3">
    <source>
        <dbReference type="EMBL" id="KYD23936.1"/>
    </source>
</evidence>
<keyword evidence="1" id="KW-0472">Membrane</keyword>
<dbReference type="EMBL" id="LQYW01000164">
    <property type="protein sequence ID" value="KYD23936.1"/>
    <property type="molecule type" value="Genomic_DNA"/>
</dbReference>
<sequence length="326" mass="38441">MMSIQFFIGLMAGICISLLFTLYLHRRWNNQKKELIENQERLVKVVENTKDILYYYQVKPERQFKYLSPSLNIFFGEDAVQRNYKDPDRVYKSIHPDYYDILHKKIIGEIDYNQPIVQRWRDKDGNYRWFEEYTTPIYENGELVAIQGVLRNIDEKIKLQQDLEYRIHHDSLTHIYNREFFQKQMDKFDKQVDTSVGIILCDLDELKYMNDNFGHKEGDALIKEAAKVLNKFSSEKTIVARIGGDEFAILVADTNKEEVEKLLADISREIHKYNEQSTNIKIKMSAGIAFSNTSIGNMNELFAQADKNMYREKKAKKESSKHALNC</sequence>
<dbReference type="InterPro" id="IPR013655">
    <property type="entry name" value="PAS_fold_3"/>
</dbReference>
<dbReference type="PANTHER" id="PTHR44757">
    <property type="entry name" value="DIGUANYLATE CYCLASE DGCP"/>
    <property type="match status" value="1"/>
</dbReference>
<accession>A0A150MHI5</accession>
<name>A0A150MHI5_9BACL</name>
<dbReference type="Gene3D" id="3.30.70.270">
    <property type="match status" value="1"/>
</dbReference>
<dbReference type="InterPro" id="IPR043128">
    <property type="entry name" value="Rev_trsase/Diguanyl_cyclase"/>
</dbReference>
<gene>
    <name evidence="3" type="ORF">B4110_3841</name>
</gene>
<dbReference type="InterPro" id="IPR000014">
    <property type="entry name" value="PAS"/>
</dbReference>
<dbReference type="InterPro" id="IPR029787">
    <property type="entry name" value="Nucleotide_cyclase"/>
</dbReference>
<proteinExistence type="predicted"/>
<dbReference type="NCBIfam" id="TIGR00229">
    <property type="entry name" value="sensory_box"/>
    <property type="match status" value="1"/>
</dbReference>
<dbReference type="SUPFAM" id="SSF55073">
    <property type="entry name" value="Nucleotide cyclase"/>
    <property type="match status" value="1"/>
</dbReference>
<dbReference type="PANTHER" id="PTHR44757:SF2">
    <property type="entry name" value="BIOFILM ARCHITECTURE MAINTENANCE PROTEIN MBAA"/>
    <property type="match status" value="1"/>
</dbReference>
<dbReference type="NCBIfam" id="TIGR00254">
    <property type="entry name" value="GGDEF"/>
    <property type="match status" value="1"/>
</dbReference>
<feature type="transmembrane region" description="Helical" evidence="1">
    <location>
        <begin position="6"/>
        <end position="24"/>
    </location>
</feature>
<dbReference type="SUPFAM" id="SSF55785">
    <property type="entry name" value="PYP-like sensor domain (PAS domain)"/>
    <property type="match status" value="1"/>
</dbReference>
<dbReference type="InterPro" id="IPR000160">
    <property type="entry name" value="GGDEF_dom"/>
</dbReference>
<dbReference type="PATRIC" id="fig|153151.4.peg.1573"/>
<keyword evidence="1" id="KW-0812">Transmembrane</keyword>
<dbReference type="Pfam" id="PF08447">
    <property type="entry name" value="PAS_3"/>
    <property type="match status" value="1"/>
</dbReference>
<evidence type="ECO:0000313" key="4">
    <source>
        <dbReference type="Proteomes" id="UP000075324"/>
    </source>
</evidence>
<organism evidence="3 4">
    <name type="scientific">Parageobacillus toebii</name>
    <dbReference type="NCBI Taxonomy" id="153151"/>
    <lineage>
        <taxon>Bacteria</taxon>
        <taxon>Bacillati</taxon>
        <taxon>Bacillota</taxon>
        <taxon>Bacilli</taxon>
        <taxon>Bacillales</taxon>
        <taxon>Anoxybacillaceae</taxon>
        <taxon>Parageobacillus</taxon>
    </lineage>
</organism>
<dbReference type="Proteomes" id="UP000075324">
    <property type="component" value="Unassembled WGS sequence"/>
</dbReference>
<dbReference type="Gene3D" id="3.30.450.20">
    <property type="entry name" value="PAS domain"/>
    <property type="match status" value="1"/>
</dbReference>
<dbReference type="SMART" id="SM00086">
    <property type="entry name" value="PAC"/>
    <property type="match status" value="1"/>
</dbReference>
<feature type="domain" description="GGDEF" evidence="2">
    <location>
        <begin position="194"/>
        <end position="326"/>
    </location>
</feature>
<dbReference type="InterPro" id="IPR052155">
    <property type="entry name" value="Biofilm_reg_signaling"/>
</dbReference>
<keyword evidence="1" id="KW-1133">Transmembrane helix</keyword>
<comment type="caution">
    <text evidence="3">The sequence shown here is derived from an EMBL/GenBank/DDBJ whole genome shotgun (WGS) entry which is preliminary data.</text>
</comment>
<dbReference type="SMART" id="SM00267">
    <property type="entry name" value="GGDEF"/>
    <property type="match status" value="1"/>
</dbReference>
<evidence type="ECO:0000256" key="1">
    <source>
        <dbReference type="SAM" id="Phobius"/>
    </source>
</evidence>
<protein>
    <recommendedName>
        <fullName evidence="2">GGDEF domain-containing protein</fullName>
    </recommendedName>
</protein>
<dbReference type="CDD" id="cd01949">
    <property type="entry name" value="GGDEF"/>
    <property type="match status" value="1"/>
</dbReference>
<dbReference type="AlphaFoldDB" id="A0A150MHI5"/>
<dbReference type="Pfam" id="PF00990">
    <property type="entry name" value="GGDEF"/>
    <property type="match status" value="1"/>
</dbReference>
<reference evidence="3 4" key="1">
    <citation type="submission" date="2016-01" db="EMBL/GenBank/DDBJ databases">
        <title>Draft Genome Sequences of Seven Thermophilic Sporeformers Isolated from Foods.</title>
        <authorList>
            <person name="Berendsen E.M."/>
            <person name="Wells-Bennik M.H."/>
            <person name="Krawcyk A.O."/>
            <person name="De Jong A."/>
            <person name="Holsappel S."/>
            <person name="Eijlander R.T."/>
            <person name="Kuipers O.P."/>
        </authorList>
    </citation>
    <scope>NUCLEOTIDE SEQUENCE [LARGE SCALE GENOMIC DNA]</scope>
    <source>
        <strain evidence="3 4">B4110</strain>
    </source>
</reference>
<dbReference type="PROSITE" id="PS50887">
    <property type="entry name" value="GGDEF"/>
    <property type="match status" value="1"/>
</dbReference>
<dbReference type="InterPro" id="IPR001610">
    <property type="entry name" value="PAC"/>
</dbReference>